<dbReference type="EMBL" id="CP039291">
    <property type="protein sequence ID" value="QCB94339.1"/>
    <property type="molecule type" value="Genomic_DNA"/>
</dbReference>
<proteinExistence type="predicted"/>
<dbReference type="OrthoDB" id="3743969at2"/>
<organism evidence="5 6">
    <name type="scientific">Cellulomonas shaoxiangyii</name>
    <dbReference type="NCBI Taxonomy" id="2566013"/>
    <lineage>
        <taxon>Bacteria</taxon>
        <taxon>Bacillati</taxon>
        <taxon>Actinomycetota</taxon>
        <taxon>Actinomycetes</taxon>
        <taxon>Micrococcales</taxon>
        <taxon>Cellulomonadaceae</taxon>
        <taxon>Cellulomonas</taxon>
    </lineage>
</organism>
<keyword evidence="2" id="KW-0804">Transcription</keyword>
<accession>A0A4P7SJ98</accession>
<evidence type="ECO:0000313" key="5">
    <source>
        <dbReference type="EMBL" id="QCB94339.1"/>
    </source>
</evidence>
<dbReference type="InterPro" id="IPR041916">
    <property type="entry name" value="Anti_sigma_zinc_sf"/>
</dbReference>
<keyword evidence="4" id="KW-1133">Transmembrane helix</keyword>
<keyword evidence="4" id="KW-0472">Membrane</keyword>
<name>A0A4P7SJ98_9CELL</name>
<evidence type="ECO:0000313" key="6">
    <source>
        <dbReference type="Proteomes" id="UP000296469"/>
    </source>
</evidence>
<feature type="transmembrane region" description="Helical" evidence="4">
    <location>
        <begin position="119"/>
        <end position="139"/>
    </location>
</feature>
<dbReference type="RefSeq" id="WP_135973186.1">
    <property type="nucleotide sequence ID" value="NZ_CP039291.1"/>
</dbReference>
<evidence type="ECO:0000256" key="3">
    <source>
        <dbReference type="SAM" id="MobiDB-lite"/>
    </source>
</evidence>
<dbReference type="Gene3D" id="1.10.10.1320">
    <property type="entry name" value="Anti-sigma factor, zinc-finger domain"/>
    <property type="match status" value="1"/>
</dbReference>
<dbReference type="KEGG" id="celz:E5225_13010"/>
<gene>
    <name evidence="5" type="ORF">E5225_13010</name>
</gene>
<keyword evidence="4" id="KW-0812">Transmembrane</keyword>
<reference evidence="5 6" key="1">
    <citation type="submission" date="2019-04" db="EMBL/GenBank/DDBJ databases">
        <title>Isolation and identification of Cellulomonas shaoxiangyii sp. Nov. isolated from feces of the Tibetan antelopes (Pantholops hodgsonii) in the Qinghai-Tibet plateau of China.</title>
        <authorList>
            <person name="Tian Z."/>
        </authorList>
    </citation>
    <scope>NUCLEOTIDE SEQUENCE [LARGE SCALE GENOMIC DNA]</scope>
    <source>
        <strain evidence="5 6">Z28</strain>
    </source>
</reference>
<sequence length="310" mass="32113">MTHLGSWISALVDGQLDAAATERALAHVARCPLCAGELAAARAARRALAAADEVRPTDDLTARLLSLCAQEPAVPPGPAARDPFAVPASGSPHRGQALPRDATHALRGDVVGRRASRRLVLGSVAGVGAVAAMLFALGARPAVAPSSHPAAVLGLLAADGRDAGTDAVPVSPDSVTWLRGHGWTFPRELPADWRVRAIRWSGDDRRVLEVELDAPSGTVVVTEQQGRLDTAALAGAPVRTVGGRQVHVLSTEPLLVAWQSESTVVQVVGPEDDEDVDAIVGAFPAGGYDDTVVGRIGRGWQTVTSTLEAP</sequence>
<dbReference type="Proteomes" id="UP000296469">
    <property type="component" value="Chromosome"/>
</dbReference>
<evidence type="ECO:0000256" key="1">
    <source>
        <dbReference type="ARBA" id="ARBA00023015"/>
    </source>
</evidence>
<keyword evidence="6" id="KW-1185">Reference proteome</keyword>
<dbReference type="AlphaFoldDB" id="A0A4P7SJ98"/>
<feature type="region of interest" description="Disordered" evidence="3">
    <location>
        <begin position="76"/>
        <end position="98"/>
    </location>
</feature>
<protein>
    <submittedName>
        <fullName evidence="5">Zf-HC2 domain-containing protein</fullName>
    </submittedName>
</protein>
<keyword evidence="1" id="KW-0805">Transcription regulation</keyword>
<evidence type="ECO:0000256" key="4">
    <source>
        <dbReference type="SAM" id="Phobius"/>
    </source>
</evidence>
<evidence type="ECO:0000256" key="2">
    <source>
        <dbReference type="ARBA" id="ARBA00023163"/>
    </source>
</evidence>